<keyword evidence="4" id="KW-1185">Reference proteome</keyword>
<proteinExistence type="predicted"/>
<gene>
    <name evidence="3" type="ORF">Pfra01_000617500</name>
</gene>
<feature type="compositionally biased region" description="Polar residues" evidence="1">
    <location>
        <begin position="1"/>
        <end position="11"/>
    </location>
</feature>
<dbReference type="OrthoDB" id="207411at2759"/>
<feature type="compositionally biased region" description="Basic and acidic residues" evidence="1">
    <location>
        <begin position="14"/>
        <end position="24"/>
    </location>
</feature>
<feature type="region of interest" description="Disordered" evidence="1">
    <location>
        <begin position="170"/>
        <end position="273"/>
    </location>
</feature>
<feature type="transmembrane region" description="Helical" evidence="2">
    <location>
        <begin position="338"/>
        <end position="357"/>
    </location>
</feature>
<protein>
    <submittedName>
        <fullName evidence="3">Unnamed protein product</fullName>
    </submittedName>
</protein>
<reference evidence="3" key="1">
    <citation type="submission" date="2023-04" db="EMBL/GenBank/DDBJ databases">
        <title>Phytophthora fragariaefolia NBRC 109709.</title>
        <authorList>
            <person name="Ichikawa N."/>
            <person name="Sato H."/>
            <person name="Tonouchi N."/>
        </authorList>
    </citation>
    <scope>NUCLEOTIDE SEQUENCE</scope>
    <source>
        <strain evidence="3">NBRC 109709</strain>
    </source>
</reference>
<accession>A0A9W6X343</accession>
<evidence type="ECO:0000313" key="4">
    <source>
        <dbReference type="Proteomes" id="UP001165121"/>
    </source>
</evidence>
<keyword evidence="2" id="KW-0472">Membrane</keyword>
<dbReference type="AlphaFoldDB" id="A0A9W6X343"/>
<dbReference type="Proteomes" id="UP001165121">
    <property type="component" value="Unassembled WGS sequence"/>
</dbReference>
<feature type="transmembrane region" description="Helical" evidence="2">
    <location>
        <begin position="292"/>
        <end position="318"/>
    </location>
</feature>
<feature type="region of interest" description="Disordered" evidence="1">
    <location>
        <begin position="1"/>
        <end position="109"/>
    </location>
</feature>
<feature type="compositionally biased region" description="Low complexity" evidence="1">
    <location>
        <begin position="25"/>
        <end position="41"/>
    </location>
</feature>
<organism evidence="3 4">
    <name type="scientific">Phytophthora fragariaefolia</name>
    <dbReference type="NCBI Taxonomy" id="1490495"/>
    <lineage>
        <taxon>Eukaryota</taxon>
        <taxon>Sar</taxon>
        <taxon>Stramenopiles</taxon>
        <taxon>Oomycota</taxon>
        <taxon>Peronosporomycetes</taxon>
        <taxon>Peronosporales</taxon>
        <taxon>Peronosporaceae</taxon>
        <taxon>Phytophthora</taxon>
    </lineage>
</organism>
<evidence type="ECO:0000256" key="2">
    <source>
        <dbReference type="SAM" id="Phobius"/>
    </source>
</evidence>
<keyword evidence="2" id="KW-0812">Transmembrane</keyword>
<evidence type="ECO:0000313" key="3">
    <source>
        <dbReference type="EMBL" id="GMF29133.1"/>
    </source>
</evidence>
<dbReference type="EMBL" id="BSXT01000516">
    <property type="protein sequence ID" value="GMF29133.1"/>
    <property type="molecule type" value="Genomic_DNA"/>
</dbReference>
<name>A0A9W6X343_9STRA</name>
<evidence type="ECO:0000256" key="1">
    <source>
        <dbReference type="SAM" id="MobiDB-lite"/>
    </source>
</evidence>
<sequence length="405" mass="42950">MNSPDMAQQGSDDGAPRSEGRRAALDAPVADALAVALAPADSPESASGPRDGRSNVHAPQPPVALLDELPRPHGLARRSVSDAEVERHSPHDAALLGPVGSSNSASLDPEHVAGDAELLRQRLLTTALSTPVSGDAVSSRLLQALPQLALGQFLQDFNNQTPAWRNFAAAGRQDAAAPEENAAEEGETGRLLPSQPAVGGARQESPPRSRRRGNSVAAMYSMSARGEIERSDSGGTQPLDAANGESAPATRPTVRVAGGGRARRNSEDESEDQTAMDELQSLFRRCHNSLPFVALFLIYFAYQHATGILVFVVGTVAVMGLDQRMRAQVALKDKASNWHLLGIIAMCGIDMVAICSVDGQPNPLHHFSLLLQSRSTHGSDSDSEVLSTGGIFWRVLWTVLVNGTY</sequence>
<feature type="compositionally biased region" description="Basic and acidic residues" evidence="1">
    <location>
        <begin position="79"/>
        <end position="91"/>
    </location>
</feature>
<keyword evidence="2" id="KW-1133">Transmembrane helix</keyword>
<comment type="caution">
    <text evidence="3">The sequence shown here is derived from an EMBL/GenBank/DDBJ whole genome shotgun (WGS) entry which is preliminary data.</text>
</comment>